<accession>A0A3N4I4A5</accession>
<evidence type="ECO:0000313" key="3">
    <source>
        <dbReference type="Proteomes" id="UP000275078"/>
    </source>
</evidence>
<evidence type="ECO:0000313" key="2">
    <source>
        <dbReference type="EMBL" id="RPA80287.1"/>
    </source>
</evidence>
<organism evidence="2 3">
    <name type="scientific">Ascobolus immersus RN42</name>
    <dbReference type="NCBI Taxonomy" id="1160509"/>
    <lineage>
        <taxon>Eukaryota</taxon>
        <taxon>Fungi</taxon>
        <taxon>Dikarya</taxon>
        <taxon>Ascomycota</taxon>
        <taxon>Pezizomycotina</taxon>
        <taxon>Pezizomycetes</taxon>
        <taxon>Pezizales</taxon>
        <taxon>Ascobolaceae</taxon>
        <taxon>Ascobolus</taxon>
    </lineage>
</organism>
<dbReference type="Proteomes" id="UP000275078">
    <property type="component" value="Unassembled WGS sequence"/>
</dbReference>
<protein>
    <submittedName>
        <fullName evidence="2">Uncharacterized protein</fullName>
    </submittedName>
</protein>
<feature type="region of interest" description="Disordered" evidence="1">
    <location>
        <begin position="1"/>
        <end position="33"/>
    </location>
</feature>
<gene>
    <name evidence="2" type="ORF">BJ508DRAFT_327392</name>
</gene>
<reference evidence="2 3" key="1">
    <citation type="journal article" date="2018" name="Nat. Ecol. Evol.">
        <title>Pezizomycetes genomes reveal the molecular basis of ectomycorrhizal truffle lifestyle.</title>
        <authorList>
            <person name="Murat C."/>
            <person name="Payen T."/>
            <person name="Noel B."/>
            <person name="Kuo A."/>
            <person name="Morin E."/>
            <person name="Chen J."/>
            <person name="Kohler A."/>
            <person name="Krizsan K."/>
            <person name="Balestrini R."/>
            <person name="Da Silva C."/>
            <person name="Montanini B."/>
            <person name="Hainaut M."/>
            <person name="Levati E."/>
            <person name="Barry K.W."/>
            <person name="Belfiori B."/>
            <person name="Cichocki N."/>
            <person name="Clum A."/>
            <person name="Dockter R.B."/>
            <person name="Fauchery L."/>
            <person name="Guy J."/>
            <person name="Iotti M."/>
            <person name="Le Tacon F."/>
            <person name="Lindquist E.A."/>
            <person name="Lipzen A."/>
            <person name="Malagnac F."/>
            <person name="Mello A."/>
            <person name="Molinier V."/>
            <person name="Miyauchi S."/>
            <person name="Poulain J."/>
            <person name="Riccioni C."/>
            <person name="Rubini A."/>
            <person name="Sitrit Y."/>
            <person name="Splivallo R."/>
            <person name="Traeger S."/>
            <person name="Wang M."/>
            <person name="Zifcakova L."/>
            <person name="Wipf D."/>
            <person name="Zambonelli A."/>
            <person name="Paolocci F."/>
            <person name="Nowrousian M."/>
            <person name="Ottonello S."/>
            <person name="Baldrian P."/>
            <person name="Spatafora J.W."/>
            <person name="Henrissat B."/>
            <person name="Nagy L.G."/>
            <person name="Aury J.M."/>
            <person name="Wincker P."/>
            <person name="Grigoriev I.V."/>
            <person name="Bonfante P."/>
            <person name="Martin F.M."/>
        </authorList>
    </citation>
    <scope>NUCLEOTIDE SEQUENCE [LARGE SCALE GENOMIC DNA]</scope>
    <source>
        <strain evidence="2 3">RN42</strain>
    </source>
</reference>
<proteinExistence type="predicted"/>
<evidence type="ECO:0000256" key="1">
    <source>
        <dbReference type="SAM" id="MobiDB-lite"/>
    </source>
</evidence>
<dbReference type="EMBL" id="ML119689">
    <property type="protein sequence ID" value="RPA80287.1"/>
    <property type="molecule type" value="Genomic_DNA"/>
</dbReference>
<keyword evidence="3" id="KW-1185">Reference proteome</keyword>
<dbReference type="AlphaFoldDB" id="A0A3N4I4A5"/>
<name>A0A3N4I4A5_ASCIM</name>
<sequence>MVNTDIFDTPAPDGGSGKKAPPGEKLDNVNGNGTEETQVFVNMTPELRADMNTAREELLQPLPELSALEVMLQGRPEDLPCPFLNLEFRRRFHRFLRNGYMDEKKHRVFERQLQNFLGVAEGKRPGFIPRLPHLIGETAPDIGSVESTSSLVSPQIHLQGNIAYFNGQQMLPVLYPAYNPSSTNYMPAFEQAFPQILVTPLAGQIHAHTTVTPPHLQPGDFANFGNSSPYSPASELSTGSLNAHAPSFIPAGTVSFAQVAGKTFRAGDAVVSQVVDSKSDNNGETESLGLATGDDAVVADSFHS</sequence>